<gene>
    <name evidence="3" type="ORF">METZ01_LOCUS260666</name>
</gene>
<dbReference type="GO" id="GO:0015344">
    <property type="term" value="F:siderophore uptake transmembrane transporter activity"/>
    <property type="evidence" value="ECO:0007669"/>
    <property type="project" value="TreeGrafter"/>
</dbReference>
<dbReference type="SUPFAM" id="SSF56935">
    <property type="entry name" value="Porins"/>
    <property type="match status" value="1"/>
</dbReference>
<feature type="non-terminal residue" evidence="3">
    <location>
        <position position="167"/>
    </location>
</feature>
<proteinExistence type="predicted"/>
<sequence length="167" mass="17576">MRRHTLVEYLVCLLLTVTATALATTTSVGADSTPLPAALVPPVLVSATRLSDDGAQTRHIVVLDRDEIDRRGASSLAELLGTVPGFDAQTRGPFAQVDLGMDGATYSQLVILVDGMRVNDPQTDHHTLNLPLTPADLERVEILHGAASSVHGADAVGGVINLVPRTL</sequence>
<keyword evidence="1" id="KW-0732">Signal</keyword>
<reference evidence="3" key="1">
    <citation type="submission" date="2018-05" db="EMBL/GenBank/DDBJ databases">
        <authorList>
            <person name="Lanie J.A."/>
            <person name="Ng W.-L."/>
            <person name="Kazmierczak K.M."/>
            <person name="Andrzejewski T.M."/>
            <person name="Davidsen T.M."/>
            <person name="Wayne K.J."/>
            <person name="Tettelin H."/>
            <person name="Glass J.I."/>
            <person name="Rusch D."/>
            <person name="Podicherti R."/>
            <person name="Tsui H.-C.T."/>
            <person name="Winkler M.E."/>
        </authorList>
    </citation>
    <scope>NUCLEOTIDE SEQUENCE</scope>
</reference>
<accession>A0A382J8U0</accession>
<feature type="domain" description="TonB-dependent receptor plug" evidence="2">
    <location>
        <begin position="58"/>
        <end position="159"/>
    </location>
</feature>
<evidence type="ECO:0000259" key="2">
    <source>
        <dbReference type="Pfam" id="PF07715"/>
    </source>
</evidence>
<evidence type="ECO:0000313" key="3">
    <source>
        <dbReference type="EMBL" id="SVC07812.1"/>
    </source>
</evidence>
<organism evidence="3">
    <name type="scientific">marine metagenome</name>
    <dbReference type="NCBI Taxonomy" id="408172"/>
    <lineage>
        <taxon>unclassified sequences</taxon>
        <taxon>metagenomes</taxon>
        <taxon>ecological metagenomes</taxon>
    </lineage>
</organism>
<dbReference type="InterPro" id="IPR039426">
    <property type="entry name" value="TonB-dep_rcpt-like"/>
</dbReference>
<dbReference type="EMBL" id="UINC01072288">
    <property type="protein sequence ID" value="SVC07812.1"/>
    <property type="molecule type" value="Genomic_DNA"/>
</dbReference>
<dbReference type="PANTHER" id="PTHR30069:SF29">
    <property type="entry name" value="HEMOGLOBIN AND HEMOGLOBIN-HAPTOGLOBIN-BINDING PROTEIN 1-RELATED"/>
    <property type="match status" value="1"/>
</dbReference>
<dbReference type="GO" id="GO:0044718">
    <property type="term" value="P:siderophore transmembrane transport"/>
    <property type="evidence" value="ECO:0007669"/>
    <property type="project" value="TreeGrafter"/>
</dbReference>
<dbReference type="AlphaFoldDB" id="A0A382J8U0"/>
<dbReference type="InterPro" id="IPR037066">
    <property type="entry name" value="Plug_dom_sf"/>
</dbReference>
<dbReference type="PANTHER" id="PTHR30069">
    <property type="entry name" value="TONB-DEPENDENT OUTER MEMBRANE RECEPTOR"/>
    <property type="match status" value="1"/>
</dbReference>
<dbReference type="Gene3D" id="2.170.130.10">
    <property type="entry name" value="TonB-dependent receptor, plug domain"/>
    <property type="match status" value="1"/>
</dbReference>
<dbReference type="Pfam" id="PF07715">
    <property type="entry name" value="Plug"/>
    <property type="match status" value="1"/>
</dbReference>
<name>A0A382J8U0_9ZZZZ</name>
<evidence type="ECO:0000256" key="1">
    <source>
        <dbReference type="ARBA" id="ARBA00022729"/>
    </source>
</evidence>
<dbReference type="PROSITE" id="PS52016">
    <property type="entry name" value="TONB_DEPENDENT_REC_3"/>
    <property type="match status" value="1"/>
</dbReference>
<dbReference type="InterPro" id="IPR012910">
    <property type="entry name" value="Plug_dom"/>
</dbReference>
<protein>
    <recommendedName>
        <fullName evidence="2">TonB-dependent receptor plug domain-containing protein</fullName>
    </recommendedName>
</protein>